<dbReference type="SUPFAM" id="SSF51905">
    <property type="entry name" value="FAD/NAD(P)-binding domain"/>
    <property type="match status" value="2"/>
</dbReference>
<feature type="domain" description="Reductase C-terminal" evidence="6">
    <location>
        <begin position="369"/>
        <end position="456"/>
    </location>
</feature>
<dbReference type="Gene3D" id="3.30.390.30">
    <property type="match status" value="1"/>
</dbReference>
<evidence type="ECO:0000256" key="2">
    <source>
        <dbReference type="ARBA" id="ARBA00022630"/>
    </source>
</evidence>
<evidence type="ECO:0000259" key="5">
    <source>
        <dbReference type="Pfam" id="PF07992"/>
    </source>
</evidence>
<dbReference type="Pfam" id="PF07992">
    <property type="entry name" value="Pyr_redox_2"/>
    <property type="match status" value="1"/>
</dbReference>
<dbReference type="InterPro" id="IPR028202">
    <property type="entry name" value="Reductase_C"/>
</dbReference>
<dbReference type="Pfam" id="PF14759">
    <property type="entry name" value="Reductase_C"/>
    <property type="match status" value="1"/>
</dbReference>
<feature type="domain" description="FAD/NAD(P)-binding" evidence="5">
    <location>
        <begin position="7"/>
        <end position="331"/>
    </location>
</feature>
<keyword evidence="8" id="KW-1185">Reference proteome</keyword>
<organism evidence="7 8">
    <name type="scientific">Aquipuribacter hungaricus</name>
    <dbReference type="NCBI Taxonomy" id="545624"/>
    <lineage>
        <taxon>Bacteria</taxon>
        <taxon>Bacillati</taxon>
        <taxon>Actinomycetota</taxon>
        <taxon>Actinomycetes</taxon>
        <taxon>Micrococcales</taxon>
        <taxon>Intrasporangiaceae</taxon>
        <taxon>Aquipuribacter</taxon>
    </lineage>
</organism>
<evidence type="ECO:0000256" key="4">
    <source>
        <dbReference type="SAM" id="MobiDB-lite"/>
    </source>
</evidence>
<dbReference type="PANTHER" id="PTHR43429:SF3">
    <property type="entry name" value="NITRITE REDUCTASE [NAD(P)H]"/>
    <property type="match status" value="1"/>
</dbReference>
<feature type="region of interest" description="Disordered" evidence="4">
    <location>
        <begin position="219"/>
        <end position="262"/>
    </location>
</feature>
<evidence type="ECO:0000259" key="6">
    <source>
        <dbReference type="Pfam" id="PF14759"/>
    </source>
</evidence>
<feature type="compositionally biased region" description="Low complexity" evidence="4">
    <location>
        <begin position="239"/>
        <end position="254"/>
    </location>
</feature>
<dbReference type="Gene3D" id="3.50.50.60">
    <property type="entry name" value="FAD/NAD(P)-binding domain"/>
    <property type="match status" value="4"/>
</dbReference>
<dbReference type="SUPFAM" id="SSF55424">
    <property type="entry name" value="FAD/NAD-linked reductases, dimerisation (C-terminal) domain"/>
    <property type="match status" value="1"/>
</dbReference>
<keyword evidence="2" id="KW-0285">Flavoprotein</keyword>
<dbReference type="InterPro" id="IPR023753">
    <property type="entry name" value="FAD/NAD-binding_dom"/>
</dbReference>
<dbReference type="InterPro" id="IPR016156">
    <property type="entry name" value="FAD/NAD-linked_Rdtase_dimer_sf"/>
</dbReference>
<dbReference type="PRINTS" id="PR00411">
    <property type="entry name" value="PNDRDTASEI"/>
</dbReference>
<evidence type="ECO:0000313" key="7">
    <source>
        <dbReference type="EMBL" id="MFC3689656.1"/>
    </source>
</evidence>
<sequence length="459" mass="46542">MITTDGRVVVVGGGVAGLSAAVELRRLGHRGPLVLLDRLDALHDRPPLSKAFLRDEVEVEDLSPYPHELLRDQGVDVRTGSAAVRLDPGDDQVPAAVTLADGTVLTADAVVLAEGGRAARPPVPGVELALALRTLDDARALRPHLLPGRRLVVLGAGLVGAEVAATAVGLGVEVTLVDPDPLPVAGAVGADVARVLAADHVRYGVRLVTAAAVRLSDGAPAGTAAASGEDASEGTAASEGTVASEGTAAAGAEDGLADERDDRRPVLVELSDGSALEADVVLVATGMRPVDDLATGAGLEVAPGGGTLVDGAQRTSAPRVLAVGDGTCRRRPDGGPGAPAGHWDAARLDGLAAAVVLLGQEPPARGAPWFWSDRHGRHVEVVGTVAVVEEPGSRTVVRGEPGPGPFAVLAWRDGVLAGAVAVDDALTARAARRLVDRGVRVDPDALADPATDLRRLVRG</sequence>
<accession>A0ABV7WM56</accession>
<evidence type="ECO:0000313" key="8">
    <source>
        <dbReference type="Proteomes" id="UP001595685"/>
    </source>
</evidence>
<comment type="cofactor">
    <cofactor evidence="1">
        <name>FAD</name>
        <dbReference type="ChEBI" id="CHEBI:57692"/>
    </cofactor>
</comment>
<protein>
    <submittedName>
        <fullName evidence="7">NAD(P)/FAD-dependent oxidoreductase</fullName>
    </submittedName>
</protein>
<keyword evidence="3" id="KW-0274">FAD</keyword>
<name>A0ABV7WM56_9MICO</name>
<proteinExistence type="predicted"/>
<reference evidence="8" key="1">
    <citation type="journal article" date="2019" name="Int. J. Syst. Evol. Microbiol.">
        <title>The Global Catalogue of Microorganisms (GCM) 10K type strain sequencing project: providing services to taxonomists for standard genome sequencing and annotation.</title>
        <authorList>
            <consortium name="The Broad Institute Genomics Platform"/>
            <consortium name="The Broad Institute Genome Sequencing Center for Infectious Disease"/>
            <person name="Wu L."/>
            <person name="Ma J."/>
        </authorList>
    </citation>
    <scope>NUCLEOTIDE SEQUENCE [LARGE SCALE GENOMIC DNA]</scope>
    <source>
        <strain evidence="8">NCAIM B.02333</strain>
    </source>
</reference>
<dbReference type="PRINTS" id="PR00368">
    <property type="entry name" value="FADPNR"/>
</dbReference>
<dbReference type="Proteomes" id="UP001595685">
    <property type="component" value="Unassembled WGS sequence"/>
</dbReference>
<evidence type="ECO:0000256" key="3">
    <source>
        <dbReference type="ARBA" id="ARBA00022827"/>
    </source>
</evidence>
<comment type="caution">
    <text evidence="7">The sequence shown here is derived from an EMBL/GenBank/DDBJ whole genome shotgun (WGS) entry which is preliminary data.</text>
</comment>
<dbReference type="EMBL" id="JBHRWW010000011">
    <property type="protein sequence ID" value="MFC3689656.1"/>
    <property type="molecule type" value="Genomic_DNA"/>
</dbReference>
<gene>
    <name evidence="7" type="ORF">ACFOLH_15010</name>
</gene>
<dbReference type="InterPro" id="IPR050260">
    <property type="entry name" value="FAD-bd_OxRdtase"/>
</dbReference>
<dbReference type="RefSeq" id="WP_340293591.1">
    <property type="nucleotide sequence ID" value="NZ_JBBEOI010000114.1"/>
</dbReference>
<dbReference type="PANTHER" id="PTHR43429">
    <property type="entry name" value="PYRIDINE NUCLEOTIDE-DISULFIDE OXIDOREDUCTASE DOMAIN-CONTAINING"/>
    <property type="match status" value="1"/>
</dbReference>
<evidence type="ECO:0000256" key="1">
    <source>
        <dbReference type="ARBA" id="ARBA00001974"/>
    </source>
</evidence>
<dbReference type="InterPro" id="IPR036188">
    <property type="entry name" value="FAD/NAD-bd_sf"/>
</dbReference>